<organism evidence="1 2">
    <name type="scientific">Cyclostephanos tholiformis</name>
    <dbReference type="NCBI Taxonomy" id="382380"/>
    <lineage>
        <taxon>Eukaryota</taxon>
        <taxon>Sar</taxon>
        <taxon>Stramenopiles</taxon>
        <taxon>Ochrophyta</taxon>
        <taxon>Bacillariophyta</taxon>
        <taxon>Coscinodiscophyceae</taxon>
        <taxon>Thalassiosirophycidae</taxon>
        <taxon>Stephanodiscales</taxon>
        <taxon>Stephanodiscaceae</taxon>
        <taxon>Cyclostephanos</taxon>
    </lineage>
</organism>
<name>A0ABD3SQI8_9STRA</name>
<dbReference type="InterPro" id="IPR050870">
    <property type="entry name" value="FAST_kinase"/>
</dbReference>
<dbReference type="Proteomes" id="UP001530377">
    <property type="component" value="Unassembled WGS sequence"/>
</dbReference>
<comment type="caution">
    <text evidence="1">The sequence shown here is derived from an EMBL/GenBank/DDBJ whole genome shotgun (WGS) entry which is preliminary data.</text>
</comment>
<dbReference type="EMBL" id="JALLPB020000016">
    <property type="protein sequence ID" value="KAL3826695.1"/>
    <property type="molecule type" value="Genomic_DNA"/>
</dbReference>
<reference evidence="1 2" key="1">
    <citation type="submission" date="2024-10" db="EMBL/GenBank/DDBJ databases">
        <title>Updated reference genomes for cyclostephanoid diatoms.</title>
        <authorList>
            <person name="Roberts W.R."/>
            <person name="Alverson A.J."/>
        </authorList>
    </citation>
    <scope>NUCLEOTIDE SEQUENCE [LARGE SCALE GENOMIC DNA]</scope>
    <source>
        <strain evidence="1 2">AJA228-03</strain>
    </source>
</reference>
<sequence>MLDAATALILEDNTRRKESEGWSYPSILSGFNEFETSNCLFAFAMAKRFDQGLFNSLTDHMMEDDILSSCTPSSASRAMWSCSMLLSLHEAGSSRNNYKLVDLFHQLSPLLLSSSLSSTDISNAMWAMAKSEYVIDKGIFDHLAKCMASDETLQQSNTKLVAQALWSCGKMVEYEDPKSMAKIDETSDEIDEIYDDLPRIPYVKCAHRYIEFLSENRDQVSPKQISQSIWAVGRLRLSDRVLIEAMGDIASCLHASLNAREIASTIWGLSKVNYDNPEVILKVVGRIMTPHIAKECTAQEASMLLFALGKLQIREEDALVLFSSLSMILTRKLNDATSQSIVNSLWAFESMGIAPPPELLSTWAHDRLGMNVSTHLK</sequence>
<accession>A0ABD3SQI8</accession>
<dbReference type="AlphaFoldDB" id="A0ABD3SQI8"/>
<evidence type="ECO:0000313" key="1">
    <source>
        <dbReference type="EMBL" id="KAL3826695.1"/>
    </source>
</evidence>
<dbReference type="PANTHER" id="PTHR21228">
    <property type="entry name" value="FAST LEU-RICH DOMAIN-CONTAINING"/>
    <property type="match status" value="1"/>
</dbReference>
<evidence type="ECO:0000313" key="2">
    <source>
        <dbReference type="Proteomes" id="UP001530377"/>
    </source>
</evidence>
<dbReference type="PANTHER" id="PTHR21228:SF40">
    <property type="entry name" value="LD45607P"/>
    <property type="match status" value="1"/>
</dbReference>
<proteinExistence type="predicted"/>
<protein>
    <submittedName>
        <fullName evidence="1">Uncharacterized protein</fullName>
    </submittedName>
</protein>
<keyword evidence="2" id="KW-1185">Reference proteome</keyword>
<gene>
    <name evidence="1" type="ORF">ACHAXA_001218</name>
</gene>